<dbReference type="Gene3D" id="1.25.40.20">
    <property type="entry name" value="Ankyrin repeat-containing domain"/>
    <property type="match status" value="1"/>
</dbReference>
<dbReference type="PANTHER" id="PTHR24173">
    <property type="entry name" value="ANKYRIN REPEAT CONTAINING"/>
    <property type="match status" value="1"/>
</dbReference>
<evidence type="ECO:0000256" key="1">
    <source>
        <dbReference type="ARBA" id="ARBA00022737"/>
    </source>
</evidence>
<feature type="region of interest" description="Disordered" evidence="4">
    <location>
        <begin position="161"/>
        <end position="190"/>
    </location>
</feature>
<feature type="region of interest" description="Disordered" evidence="4">
    <location>
        <begin position="611"/>
        <end position="643"/>
    </location>
</feature>
<reference evidence="5 6" key="1">
    <citation type="submission" date="2023-10" db="EMBL/GenBank/DDBJ databases">
        <title>Draft genome sequence of Xylaria bambusicola isolate GMP-LS, the root and basal stem rot pathogen of sugarcane in Indonesia.</title>
        <authorList>
            <person name="Selvaraj P."/>
            <person name="Muralishankar V."/>
            <person name="Muruganantham S."/>
            <person name="Sp S."/>
            <person name="Haryani S."/>
            <person name="Lau K.J.X."/>
            <person name="Naqvi N.I."/>
        </authorList>
    </citation>
    <scope>NUCLEOTIDE SEQUENCE [LARGE SCALE GENOMIC DNA]</scope>
    <source>
        <strain evidence="5">GMP-LS</strain>
    </source>
</reference>
<keyword evidence="6" id="KW-1185">Reference proteome</keyword>
<dbReference type="SUPFAM" id="SSF48403">
    <property type="entry name" value="Ankyrin repeat"/>
    <property type="match status" value="1"/>
</dbReference>
<dbReference type="PROSITE" id="PS50088">
    <property type="entry name" value="ANK_REPEAT"/>
    <property type="match status" value="1"/>
</dbReference>
<feature type="region of interest" description="Disordered" evidence="4">
    <location>
        <begin position="529"/>
        <end position="548"/>
    </location>
</feature>
<organism evidence="5 6">
    <name type="scientific">Xylaria bambusicola</name>
    <dbReference type="NCBI Taxonomy" id="326684"/>
    <lineage>
        <taxon>Eukaryota</taxon>
        <taxon>Fungi</taxon>
        <taxon>Dikarya</taxon>
        <taxon>Ascomycota</taxon>
        <taxon>Pezizomycotina</taxon>
        <taxon>Sordariomycetes</taxon>
        <taxon>Xylariomycetidae</taxon>
        <taxon>Xylariales</taxon>
        <taxon>Xylariaceae</taxon>
        <taxon>Xylaria</taxon>
    </lineage>
</organism>
<evidence type="ECO:0000256" key="3">
    <source>
        <dbReference type="PROSITE-ProRule" id="PRU00023"/>
    </source>
</evidence>
<evidence type="ECO:0000256" key="2">
    <source>
        <dbReference type="ARBA" id="ARBA00023043"/>
    </source>
</evidence>
<feature type="compositionally biased region" description="Polar residues" evidence="4">
    <location>
        <begin position="72"/>
        <end position="83"/>
    </location>
</feature>
<dbReference type="PROSITE" id="PS50297">
    <property type="entry name" value="ANK_REP_REGION"/>
    <property type="match status" value="1"/>
</dbReference>
<evidence type="ECO:0000256" key="4">
    <source>
        <dbReference type="SAM" id="MobiDB-lite"/>
    </source>
</evidence>
<feature type="compositionally biased region" description="Polar residues" evidence="4">
    <location>
        <begin position="170"/>
        <end position="184"/>
    </location>
</feature>
<feature type="repeat" description="ANK" evidence="3">
    <location>
        <begin position="716"/>
        <end position="748"/>
    </location>
</feature>
<sequence>MDDKPVLDATQSPAWYTRFCRGSVRDPGKPMSSKPSCSRQLSLLTAIKLIDVLCRTTSRTLVWRLARNTMDSASPTASASTNRGGRPKDWTEPRTRRLIRLYLFTTLPLNKILELLEEDEFKPGKDAANKVKNTVLGNDPRWIRPRDDNEEKARILGLRNSLRGRRGRQNVASQGLNGATPNHNIDQRTFSEDRSLGGTTISQSYRSSYEESHWPDSATFAYPLTNNSPYSMAADEATASRFIPGLIGRRNSHRQDTGLTASTDISITSALREKLSFLSLSKAKRTVKVLKRYTFPKNLESQRTFDISSGLVQGPELFLPDGKSRPLDAAYAIPGDFLDSELFANRSRCATESPAHAAGTCWCKVDDQVGPIRQMWANTKVTGHISDQGLMAIDSFGNTVFHHLASLDGIQDLFIHLVSQAPHKLGLPFGASNTAGQTFLHVLHHSWFREGSRLTELLDTLRAQNFDIFATDVYGRNFYHILRHNKKNSARFPGQTTDLSRINRRDAFGMRPMDPYPARDDACTTTHTQATQGAGTNSAPGFTRPTPRINTQTATREDKEIYMHVDLLKVVVKAVGVDENFAPNPQSEDSQGRNGFHCLAEIDFGLAPATPKHSARAYPIDESGLSPPGQSKRRYDDSEEIEVPRTVSDSRRLECIRGLILAKVDANQYDINGNTPLMSFVLNSSDATKYEKEECETVLRTLVHSAGARLEARNRSGETALHLAARYGKTVALRVLLELGANPNTRNGQGLSILQVLDNLYLTTERDDKHNARFEACRAILTRTPDGTKQSPSLFDEWGKK</sequence>
<gene>
    <name evidence="5" type="ORF">RRF57_013022</name>
</gene>
<evidence type="ECO:0000313" key="5">
    <source>
        <dbReference type="EMBL" id="KAK5637310.1"/>
    </source>
</evidence>
<evidence type="ECO:0008006" key="7">
    <source>
        <dbReference type="Google" id="ProtNLM"/>
    </source>
</evidence>
<dbReference type="Proteomes" id="UP001305414">
    <property type="component" value="Unassembled WGS sequence"/>
</dbReference>
<accession>A0AAN7Z504</accession>
<proteinExistence type="predicted"/>
<protein>
    <recommendedName>
        <fullName evidence="7">Ankyrin repeat protein</fullName>
    </recommendedName>
</protein>
<name>A0AAN7Z504_9PEZI</name>
<dbReference type="EMBL" id="JAWHQM010000106">
    <property type="protein sequence ID" value="KAK5637310.1"/>
    <property type="molecule type" value="Genomic_DNA"/>
</dbReference>
<evidence type="ECO:0000313" key="6">
    <source>
        <dbReference type="Proteomes" id="UP001305414"/>
    </source>
</evidence>
<keyword evidence="1" id="KW-0677">Repeat</keyword>
<dbReference type="AlphaFoldDB" id="A0AAN7Z504"/>
<dbReference type="SMART" id="SM00248">
    <property type="entry name" value="ANK"/>
    <property type="match status" value="2"/>
</dbReference>
<comment type="caution">
    <text evidence="5">The sequence shown here is derived from an EMBL/GenBank/DDBJ whole genome shotgun (WGS) entry which is preliminary data.</text>
</comment>
<dbReference type="Pfam" id="PF12796">
    <property type="entry name" value="Ank_2"/>
    <property type="match status" value="1"/>
</dbReference>
<keyword evidence="2 3" id="KW-0040">ANK repeat</keyword>
<dbReference type="PANTHER" id="PTHR24173:SF74">
    <property type="entry name" value="ANKYRIN REPEAT DOMAIN-CONTAINING PROTEIN 16"/>
    <property type="match status" value="1"/>
</dbReference>
<dbReference type="InterPro" id="IPR002110">
    <property type="entry name" value="Ankyrin_rpt"/>
</dbReference>
<feature type="region of interest" description="Disordered" evidence="4">
    <location>
        <begin position="72"/>
        <end position="91"/>
    </location>
</feature>
<dbReference type="InterPro" id="IPR036770">
    <property type="entry name" value="Ankyrin_rpt-contain_sf"/>
</dbReference>